<evidence type="ECO:0008006" key="2">
    <source>
        <dbReference type="Google" id="ProtNLM"/>
    </source>
</evidence>
<feature type="non-terminal residue" evidence="1">
    <location>
        <position position="1"/>
    </location>
</feature>
<dbReference type="Gene3D" id="1.10.3210.10">
    <property type="entry name" value="Hypothetical protein af1432"/>
    <property type="match status" value="1"/>
</dbReference>
<name>X1L8L8_9ZZZZ</name>
<reference evidence="1" key="1">
    <citation type="journal article" date="2014" name="Front. Microbiol.">
        <title>High frequency of phylogenetically diverse reductive dehalogenase-homologous genes in deep subseafloor sedimentary metagenomes.</title>
        <authorList>
            <person name="Kawai M."/>
            <person name="Futagami T."/>
            <person name="Toyoda A."/>
            <person name="Takaki Y."/>
            <person name="Nishi S."/>
            <person name="Hori S."/>
            <person name="Arai W."/>
            <person name="Tsubouchi T."/>
            <person name="Morono Y."/>
            <person name="Uchiyama I."/>
            <person name="Ito T."/>
            <person name="Fujiyama A."/>
            <person name="Inagaki F."/>
            <person name="Takami H."/>
        </authorList>
    </citation>
    <scope>NUCLEOTIDE SEQUENCE</scope>
    <source>
        <strain evidence="1">Expedition CK06-06</strain>
    </source>
</reference>
<dbReference type="EMBL" id="BARV01005506">
    <property type="protein sequence ID" value="GAI15667.1"/>
    <property type="molecule type" value="Genomic_DNA"/>
</dbReference>
<proteinExistence type="predicted"/>
<sequence length="56" mass="6078">GVCDVVEAMSSLRCQARSLPEILKELKSGRGTKYAPDVIDVMLEIIEGGEFDFSSS</sequence>
<protein>
    <recommendedName>
        <fullName evidence="2">HD-GYP domain-containing protein</fullName>
    </recommendedName>
</protein>
<organism evidence="1">
    <name type="scientific">marine sediment metagenome</name>
    <dbReference type="NCBI Taxonomy" id="412755"/>
    <lineage>
        <taxon>unclassified sequences</taxon>
        <taxon>metagenomes</taxon>
        <taxon>ecological metagenomes</taxon>
    </lineage>
</organism>
<evidence type="ECO:0000313" key="1">
    <source>
        <dbReference type="EMBL" id="GAI15667.1"/>
    </source>
</evidence>
<accession>X1L8L8</accession>
<dbReference type="AlphaFoldDB" id="X1L8L8"/>
<gene>
    <name evidence="1" type="ORF">S06H3_11390</name>
</gene>
<comment type="caution">
    <text evidence="1">The sequence shown here is derived from an EMBL/GenBank/DDBJ whole genome shotgun (WGS) entry which is preliminary data.</text>
</comment>